<proteinExistence type="predicted"/>
<dbReference type="InterPro" id="IPR012675">
    <property type="entry name" value="Beta-grasp_dom_sf"/>
</dbReference>
<gene>
    <name evidence="1" type="ORF">RGQ13_15530</name>
</gene>
<dbReference type="EMBL" id="CP134145">
    <property type="protein sequence ID" value="WNC71523.1"/>
    <property type="molecule type" value="Genomic_DNA"/>
</dbReference>
<dbReference type="SUPFAM" id="SSF54285">
    <property type="entry name" value="MoaD/ThiS"/>
    <property type="match status" value="1"/>
</dbReference>
<keyword evidence="2" id="KW-1185">Reference proteome</keyword>
<accession>A0ABY9TRT0</accession>
<evidence type="ECO:0000313" key="2">
    <source>
        <dbReference type="Proteomes" id="UP001258994"/>
    </source>
</evidence>
<organism evidence="1 2">
    <name type="scientific">Thalassotalea psychrophila</name>
    <dbReference type="NCBI Taxonomy" id="3065647"/>
    <lineage>
        <taxon>Bacteria</taxon>
        <taxon>Pseudomonadati</taxon>
        <taxon>Pseudomonadota</taxon>
        <taxon>Gammaproteobacteria</taxon>
        <taxon>Alteromonadales</taxon>
        <taxon>Colwelliaceae</taxon>
        <taxon>Thalassotalea</taxon>
    </lineage>
</organism>
<reference evidence="2" key="1">
    <citation type="submission" date="2023-09" db="EMBL/GenBank/DDBJ databases">
        <authorList>
            <person name="Li S."/>
            <person name="Li X."/>
            <person name="Zhang C."/>
            <person name="Zhao Z."/>
        </authorList>
    </citation>
    <scope>NUCLEOTIDE SEQUENCE [LARGE SCALE GENOMIC DNA]</scope>
    <source>
        <strain evidence="2">SQ149</strain>
    </source>
</reference>
<evidence type="ECO:0000313" key="1">
    <source>
        <dbReference type="EMBL" id="WNC71523.1"/>
    </source>
</evidence>
<dbReference type="InterPro" id="IPR016155">
    <property type="entry name" value="Mopterin_synth/thiamin_S_b"/>
</dbReference>
<dbReference type="Pfam" id="PF02597">
    <property type="entry name" value="ThiS"/>
    <property type="match status" value="1"/>
</dbReference>
<dbReference type="RefSeq" id="WP_348390656.1">
    <property type="nucleotide sequence ID" value="NZ_CP134145.1"/>
</dbReference>
<dbReference type="Proteomes" id="UP001258994">
    <property type="component" value="Chromosome"/>
</dbReference>
<dbReference type="Gene3D" id="3.10.20.30">
    <property type="match status" value="1"/>
</dbReference>
<dbReference type="CDD" id="cd00754">
    <property type="entry name" value="Ubl_MoaD"/>
    <property type="match status" value="1"/>
</dbReference>
<dbReference type="InterPro" id="IPR003749">
    <property type="entry name" value="ThiS/MoaD-like"/>
</dbReference>
<name>A0ABY9TRT0_9GAMM</name>
<sequence length="84" mass="9112">MNVNIIFFASIREQLNCGELTLNLPDTDSCISDIKALLMAKGEQWHAVFSSSTLLSALNQHMVLDDAVLSNNDTVAFFPPVTGG</sequence>
<protein>
    <submittedName>
        <fullName evidence="1">MoaD/ThiS family protein</fullName>
    </submittedName>
</protein>